<dbReference type="InterPro" id="IPR001394">
    <property type="entry name" value="Peptidase_C19_UCH"/>
</dbReference>
<dbReference type="Pfam" id="PF08694">
    <property type="entry name" value="UFC1"/>
    <property type="match status" value="1"/>
</dbReference>
<protein>
    <recommendedName>
        <fullName evidence="19">Ubiquitin carboxyl-terminal hydrolase</fullName>
        <ecNumber evidence="19">3.4.19.12</ecNumber>
    </recommendedName>
</protein>
<evidence type="ECO:0000313" key="22">
    <source>
        <dbReference type="EMBL" id="GAB0201140.1"/>
    </source>
</evidence>
<evidence type="ECO:0000256" key="7">
    <source>
        <dbReference type="ARBA" id="ARBA00022786"/>
    </source>
</evidence>
<evidence type="ECO:0000313" key="23">
    <source>
        <dbReference type="Proteomes" id="UP001623348"/>
    </source>
</evidence>
<dbReference type="EC" id="3.4.19.12" evidence="19"/>
<dbReference type="CDD" id="cd11686">
    <property type="entry name" value="UBCc_UFC1"/>
    <property type="match status" value="1"/>
</dbReference>
<keyword evidence="6" id="KW-0479">Metal-binding</keyword>
<dbReference type="InterPro" id="IPR038765">
    <property type="entry name" value="Papain-like_cys_pep_sf"/>
</dbReference>
<evidence type="ECO:0000256" key="11">
    <source>
        <dbReference type="ARBA" id="ARBA00022853"/>
    </source>
</evidence>
<evidence type="ECO:0000256" key="3">
    <source>
        <dbReference type="ARBA" id="ARBA00004496"/>
    </source>
</evidence>
<feature type="domain" description="USP" evidence="21">
    <location>
        <begin position="516"/>
        <end position="857"/>
    </location>
</feature>
<feature type="region of interest" description="Disordered" evidence="20">
    <location>
        <begin position="631"/>
        <end position="650"/>
    </location>
</feature>
<keyword evidence="14" id="KW-0804">Transcription</keyword>
<keyword evidence="11" id="KW-0156">Chromatin regulator</keyword>
<evidence type="ECO:0000256" key="8">
    <source>
        <dbReference type="ARBA" id="ARBA00022801"/>
    </source>
</evidence>
<evidence type="ECO:0000256" key="15">
    <source>
        <dbReference type="ARBA" id="ARBA00023242"/>
    </source>
</evidence>
<evidence type="ECO:0000256" key="4">
    <source>
        <dbReference type="ARBA" id="ARBA00022490"/>
    </source>
</evidence>
<dbReference type="InterPro" id="IPR018200">
    <property type="entry name" value="USP_CS"/>
</dbReference>
<dbReference type="FunFam" id="3.90.70.10:FF:000058">
    <property type="entry name" value="Ubiquitin carboxyl-terminal hydrolase 21"/>
    <property type="match status" value="1"/>
</dbReference>
<evidence type="ECO:0000256" key="10">
    <source>
        <dbReference type="ARBA" id="ARBA00022833"/>
    </source>
</evidence>
<feature type="region of interest" description="Disordered" evidence="20">
    <location>
        <begin position="467"/>
        <end position="499"/>
    </location>
</feature>
<dbReference type="AlphaFoldDB" id="A0ABC9XTT0"/>
<sequence length="864" mass="95480">MAEEAARRAVAELPLLRTAAGPRDREGWAPRLKEEYRALIQYVENNKRADNDWFRLESNAEGTRWFGKCWYVHELLKYEFAIEFDIPVTYPSTAPEIAIPELDGKTAKMYRGGKICLSDHFKPLWARNVPKFGLAHLMALGLGPWLAVEIPDLVAKETRRRQVGGRGAASAQALCGARGRRGRGGGREEQRWRRVLRELLPWRPAGGPPPTGLSGRPLAAGGCERCWREEAWRERAPLSAIPTMPQASEHRVSRTRDHAVVTSQPKAAAKLPSSHRALSQERHAAALASAAAANGLSPAPKLRLLPPRPGPLDDRGKKLELDRGRASKRGEALRSSACRRGPVKADHAVRVPGSPQAGAVPGSASFSLPAGASLAGREAERRRSNLARSKSISIGDLSQGGSSGGRAEDVAAVLSRLVLRDCGHQLSAGSLALRRSSSLRRVNVSPGLDGKHAAPLLSVRPEGCLRTRTAPDTPYAHSPDVPAPSSPALGRAPAPGRTEEKATATHHTLLLGSGHVGLRNLGNTCFMNAVLQCLSSTKPLRDYCLRRDFQQEQPPGPRASQELTEAFADVIAALWHPDSSEAVNPGRFKAVFQKYVPSFTGYSQQDAQEFLKFFMDRLHVEINRKGRRTPSILSDARRTPALEDPETLSDDERANQMWKRYLEREDSKIVDLFVGQLKSCLKCQACGYRSTTFEVFCDLSLPIPKKSFAGGKVSLHDCFSLFTKEEELDSENAPVCDKCRQRTRSTKKLTIQRFPRILVLHLNRFSTTRYSIKKCSVFVDFPLQQLNLREFASEKAGSPVYSLYALCNHSGSVHYGHYTAFCRDPAGWRVYNDSRVSPISENQVPSSEGYVLFYELEEPHGRRP</sequence>
<dbReference type="GO" id="GO:0006508">
    <property type="term" value="P:proteolysis"/>
    <property type="evidence" value="ECO:0007669"/>
    <property type="project" value="UniProtKB-KW"/>
</dbReference>
<evidence type="ECO:0000256" key="19">
    <source>
        <dbReference type="RuleBase" id="RU366025"/>
    </source>
</evidence>
<dbReference type="EMBL" id="BAAFJT010000029">
    <property type="protein sequence ID" value="GAB0201140.1"/>
    <property type="molecule type" value="Genomic_DNA"/>
</dbReference>
<keyword evidence="23" id="KW-1185">Reference proteome</keyword>
<evidence type="ECO:0000256" key="14">
    <source>
        <dbReference type="ARBA" id="ARBA00023163"/>
    </source>
</evidence>
<evidence type="ECO:0000256" key="6">
    <source>
        <dbReference type="ARBA" id="ARBA00022723"/>
    </source>
</evidence>
<keyword evidence="5 19" id="KW-0645">Protease</keyword>
<comment type="caution">
    <text evidence="22">The sequence shown here is derived from an EMBL/GenBank/DDBJ whole genome shotgun (WGS) entry which is preliminary data.</text>
</comment>
<proteinExistence type="inferred from homology"/>
<keyword evidence="12" id="KW-0805">Transcription regulation</keyword>
<dbReference type="Pfam" id="PF00443">
    <property type="entry name" value="UCH"/>
    <property type="match status" value="1"/>
</dbReference>
<evidence type="ECO:0000256" key="12">
    <source>
        <dbReference type="ARBA" id="ARBA00023015"/>
    </source>
</evidence>
<feature type="compositionally biased region" description="Low complexity" evidence="20">
    <location>
        <begin position="285"/>
        <end position="305"/>
    </location>
</feature>
<dbReference type="PANTHER" id="PTHR21646">
    <property type="entry name" value="UBIQUITIN CARBOXYL-TERMINAL HYDROLASE"/>
    <property type="match status" value="1"/>
</dbReference>
<reference evidence="22 23" key="1">
    <citation type="submission" date="2024-06" db="EMBL/GenBank/DDBJ databases">
        <title>The draft genome of Grus japonensis, version 3.</title>
        <authorList>
            <person name="Nabeshima K."/>
            <person name="Suzuki S."/>
            <person name="Onuma M."/>
        </authorList>
    </citation>
    <scope>NUCLEOTIDE SEQUENCE [LARGE SCALE GENOMIC DNA]</scope>
    <source>
        <strain evidence="22 23">451A</strain>
    </source>
</reference>
<evidence type="ECO:0000256" key="20">
    <source>
        <dbReference type="SAM" id="MobiDB-lite"/>
    </source>
</evidence>
<keyword evidence="15" id="KW-0539">Nucleus</keyword>
<comment type="subunit">
    <text evidence="18">Interacts with BEND3.</text>
</comment>
<dbReference type="PANTHER" id="PTHR21646:SF6">
    <property type="entry name" value="UBIQUITIN CARBOXYL-TERMINAL HYDROLASE 21"/>
    <property type="match status" value="1"/>
</dbReference>
<evidence type="ECO:0000256" key="13">
    <source>
        <dbReference type="ARBA" id="ARBA00023159"/>
    </source>
</evidence>
<dbReference type="SUPFAM" id="SSF54495">
    <property type="entry name" value="UBC-like"/>
    <property type="match status" value="1"/>
</dbReference>
<comment type="catalytic activity">
    <reaction evidence="1 19">
        <text>Thiol-dependent hydrolysis of ester, thioester, amide, peptide and isopeptide bonds formed by the C-terminal Gly of ubiquitin (a 76-residue protein attached to proteins as an intracellular targeting signal).</text>
        <dbReference type="EC" id="3.4.19.12"/>
    </reaction>
</comment>
<dbReference type="InterPro" id="IPR028889">
    <property type="entry name" value="USP"/>
</dbReference>
<dbReference type="InterPro" id="IPR014806">
    <property type="entry name" value="Ufc1"/>
</dbReference>
<dbReference type="Gene3D" id="3.10.110.10">
    <property type="entry name" value="Ubiquitin Conjugating Enzyme"/>
    <property type="match status" value="1"/>
</dbReference>
<comment type="function">
    <text evidence="16">E2-like enzyme which specifically catalyzes the second step in ufmylation. Accepts the ubiquitin-like modifier UFM1 from the E1 enzyme UBA5 and forms an intermediate with UFM1 via a thioester linkage. Ufmylation is involved in various processes, such as ribosome recycling, response to DNA damage, interferon response or reticulophagy (also called ER-phagy).</text>
</comment>
<keyword evidence="7 19" id="KW-0833">Ubl conjugation pathway</keyword>
<comment type="similarity">
    <text evidence="17">Belongs to the peptidase C19 family. USP21 subfamily.</text>
</comment>
<feature type="compositionally biased region" description="Basic and acidic residues" evidence="20">
    <location>
        <begin position="311"/>
        <end position="332"/>
    </location>
</feature>
<dbReference type="Proteomes" id="UP001623348">
    <property type="component" value="Unassembled WGS sequence"/>
</dbReference>
<dbReference type="PROSITE" id="PS00972">
    <property type="entry name" value="USP_1"/>
    <property type="match status" value="1"/>
</dbReference>
<dbReference type="GO" id="GO:0004843">
    <property type="term" value="F:cysteine-type deubiquitinase activity"/>
    <property type="evidence" value="ECO:0007669"/>
    <property type="project" value="UniProtKB-UniRule"/>
</dbReference>
<evidence type="ECO:0000256" key="1">
    <source>
        <dbReference type="ARBA" id="ARBA00000707"/>
    </source>
</evidence>
<dbReference type="SUPFAM" id="SSF54001">
    <property type="entry name" value="Cysteine proteinases"/>
    <property type="match status" value="1"/>
</dbReference>
<evidence type="ECO:0000256" key="18">
    <source>
        <dbReference type="ARBA" id="ARBA00063395"/>
    </source>
</evidence>
<organism evidence="22 23">
    <name type="scientific">Grus japonensis</name>
    <name type="common">Japanese crane</name>
    <name type="synonym">Red-crowned crane</name>
    <dbReference type="NCBI Taxonomy" id="30415"/>
    <lineage>
        <taxon>Eukaryota</taxon>
        <taxon>Metazoa</taxon>
        <taxon>Chordata</taxon>
        <taxon>Craniata</taxon>
        <taxon>Vertebrata</taxon>
        <taxon>Euteleostomi</taxon>
        <taxon>Archelosauria</taxon>
        <taxon>Archosauria</taxon>
        <taxon>Dinosauria</taxon>
        <taxon>Saurischia</taxon>
        <taxon>Theropoda</taxon>
        <taxon>Coelurosauria</taxon>
        <taxon>Aves</taxon>
        <taxon>Neognathae</taxon>
        <taxon>Neoaves</taxon>
        <taxon>Gruiformes</taxon>
        <taxon>Gruidae</taxon>
        <taxon>Grus</taxon>
    </lineage>
</organism>
<comment type="subcellular location">
    <subcellularLocation>
        <location evidence="3">Cytoplasm</location>
    </subcellularLocation>
    <subcellularLocation>
        <location evidence="2">Nucleus</location>
    </subcellularLocation>
</comment>
<dbReference type="CDD" id="cd02674">
    <property type="entry name" value="Peptidase_C19R"/>
    <property type="match status" value="1"/>
</dbReference>
<evidence type="ECO:0000259" key="21">
    <source>
        <dbReference type="PROSITE" id="PS50235"/>
    </source>
</evidence>
<dbReference type="GO" id="GO:0005634">
    <property type="term" value="C:nucleus"/>
    <property type="evidence" value="ECO:0007669"/>
    <property type="project" value="UniProtKB-SubCell"/>
</dbReference>
<dbReference type="Gene3D" id="3.90.70.10">
    <property type="entry name" value="Cysteine proteinases"/>
    <property type="match status" value="1"/>
</dbReference>
<dbReference type="PROSITE" id="PS50235">
    <property type="entry name" value="USP_3"/>
    <property type="match status" value="1"/>
</dbReference>
<dbReference type="GO" id="GO:0046872">
    <property type="term" value="F:metal ion binding"/>
    <property type="evidence" value="ECO:0007669"/>
    <property type="project" value="UniProtKB-KW"/>
</dbReference>
<dbReference type="GO" id="GO:0006325">
    <property type="term" value="P:chromatin organization"/>
    <property type="evidence" value="ECO:0007669"/>
    <property type="project" value="UniProtKB-KW"/>
</dbReference>
<dbReference type="InterPro" id="IPR016135">
    <property type="entry name" value="UBQ-conjugating_enzyme/RWD"/>
</dbReference>
<evidence type="ECO:0000256" key="16">
    <source>
        <dbReference type="ARBA" id="ARBA00045718"/>
    </source>
</evidence>
<dbReference type="GO" id="GO:0005737">
    <property type="term" value="C:cytoplasm"/>
    <property type="evidence" value="ECO:0007669"/>
    <property type="project" value="UniProtKB-SubCell"/>
</dbReference>
<evidence type="ECO:0000256" key="9">
    <source>
        <dbReference type="ARBA" id="ARBA00022807"/>
    </source>
</evidence>
<evidence type="ECO:0000256" key="2">
    <source>
        <dbReference type="ARBA" id="ARBA00004123"/>
    </source>
</evidence>
<keyword evidence="8 19" id="KW-0378">Hydrolase</keyword>
<feature type="region of interest" description="Disordered" evidence="20">
    <location>
        <begin position="262"/>
        <end position="365"/>
    </location>
</feature>
<accession>A0ABC9XTT0</accession>
<keyword evidence="4" id="KW-0963">Cytoplasm</keyword>
<dbReference type="PROSITE" id="PS00973">
    <property type="entry name" value="USP_2"/>
    <property type="match status" value="1"/>
</dbReference>
<evidence type="ECO:0000256" key="17">
    <source>
        <dbReference type="ARBA" id="ARBA00061628"/>
    </source>
</evidence>
<name>A0ABC9XTT0_GRUJA</name>
<evidence type="ECO:0000256" key="5">
    <source>
        <dbReference type="ARBA" id="ARBA00022670"/>
    </source>
</evidence>
<keyword evidence="10" id="KW-0862">Zinc</keyword>
<keyword evidence="13" id="KW-0010">Activator</keyword>
<keyword evidence="9 19" id="KW-0788">Thiol protease</keyword>
<gene>
    <name evidence="22" type="ORF">GRJ2_002579500</name>
</gene>
<dbReference type="InterPro" id="IPR050185">
    <property type="entry name" value="Ub_carboxyl-term_hydrolase"/>
</dbReference>